<comment type="cofactor">
    <cofactor evidence="7 10">
        <name>Mg(2+)</name>
        <dbReference type="ChEBI" id="CHEBI:18420"/>
    </cofactor>
    <text evidence="7 10">Binds 1 Mg(2+) ion per subunit.</text>
</comment>
<evidence type="ECO:0000256" key="5">
    <source>
        <dbReference type="ARBA" id="ARBA00022679"/>
    </source>
</evidence>
<dbReference type="SUPFAM" id="SSF51621">
    <property type="entry name" value="Phosphoenolpyruvate/pyruvate domain"/>
    <property type="match status" value="1"/>
</dbReference>
<dbReference type="GO" id="GO:0032259">
    <property type="term" value="P:methylation"/>
    <property type="evidence" value="ECO:0007669"/>
    <property type="project" value="UniProtKB-KW"/>
</dbReference>
<keyword evidence="11" id="KW-0489">Methyltransferase</keyword>
<keyword evidence="12" id="KW-1185">Reference proteome</keyword>
<keyword evidence="5 7" id="KW-0808">Transferase</keyword>
<dbReference type="PIRSF" id="PIRSF000388">
    <property type="entry name" value="Pantoate_hydroxy_MeTrfase"/>
    <property type="match status" value="1"/>
</dbReference>
<keyword evidence="7" id="KW-0963">Cytoplasm</keyword>
<dbReference type="PANTHER" id="PTHR20881:SF0">
    <property type="entry name" value="3-METHYL-2-OXOBUTANOATE HYDROXYMETHYLTRANSFERASE"/>
    <property type="match status" value="1"/>
</dbReference>
<comment type="subcellular location">
    <subcellularLocation>
        <location evidence="7">Cytoplasm</location>
    </subcellularLocation>
</comment>
<comment type="caution">
    <text evidence="11">The sequence shown here is derived from an EMBL/GenBank/DDBJ whole genome shotgun (WGS) entry which is preliminary data.</text>
</comment>
<dbReference type="Proteomes" id="UP000590740">
    <property type="component" value="Unassembled WGS sequence"/>
</dbReference>
<evidence type="ECO:0000313" key="12">
    <source>
        <dbReference type="Proteomes" id="UP000590740"/>
    </source>
</evidence>
<dbReference type="FunFam" id="3.20.20.60:FF:000003">
    <property type="entry name" value="3-methyl-2-oxobutanoate hydroxymethyltransferase"/>
    <property type="match status" value="1"/>
</dbReference>
<sequence>MLTSLSELPQRKIQGPKLAVLTAYDYPTARMLDEAGVDLLLVGDSLGMVVLGLPDTTGVTMDMMVHHTTAVCRGVSRAPVIADLPYASYATPEIAVANARRLMECGAACVKLEGGVSMIPQVRAIIAAGIPFVGHIGMLPQSVREEGGYKKKGKTAESIDHLIADALALDEAGAAAIVLESIVPEVAAKITGLIKASTIGIGAGTETDGQVLVTPDLLGSFPWFRPPFAKARADVAGETLRAVREYMAEVQS</sequence>
<dbReference type="CDD" id="cd06557">
    <property type="entry name" value="KPHMT-like"/>
    <property type="match status" value="1"/>
</dbReference>
<dbReference type="Gene3D" id="3.20.20.60">
    <property type="entry name" value="Phosphoenolpyruvate-binding domains"/>
    <property type="match status" value="1"/>
</dbReference>
<name>A0A7W7Y798_9BACT</name>
<evidence type="ECO:0000256" key="8">
    <source>
        <dbReference type="PIRSR" id="PIRSR000388-1"/>
    </source>
</evidence>
<organism evidence="11 12">
    <name type="scientific">Prosthecobacter vanneervenii</name>
    <dbReference type="NCBI Taxonomy" id="48466"/>
    <lineage>
        <taxon>Bacteria</taxon>
        <taxon>Pseudomonadati</taxon>
        <taxon>Verrucomicrobiota</taxon>
        <taxon>Verrucomicrobiia</taxon>
        <taxon>Verrucomicrobiales</taxon>
        <taxon>Verrucomicrobiaceae</taxon>
        <taxon>Prosthecobacter</taxon>
    </lineage>
</organism>
<dbReference type="InterPro" id="IPR003700">
    <property type="entry name" value="Pantoate_hydroxy_MeTrfase"/>
</dbReference>
<dbReference type="RefSeq" id="WP_184337881.1">
    <property type="nucleotide sequence ID" value="NZ_JACHIG010000001.1"/>
</dbReference>
<keyword evidence="4 7" id="KW-0566">Pantothenate biosynthesis</keyword>
<keyword evidence="7 10" id="KW-0479">Metal-binding</keyword>
<keyword evidence="7 10" id="KW-0460">Magnesium</keyword>
<evidence type="ECO:0000256" key="3">
    <source>
        <dbReference type="ARBA" id="ARBA00011424"/>
    </source>
</evidence>
<protein>
    <recommendedName>
        <fullName evidence="7">3-methyl-2-oxobutanoate hydroxymethyltransferase</fullName>
        <ecNumber evidence="7">2.1.2.11</ecNumber>
    </recommendedName>
    <alternativeName>
        <fullName evidence="7">Ketopantoate hydroxymethyltransferase</fullName>
        <shortName evidence="7">KPHMT</shortName>
    </alternativeName>
</protein>
<dbReference type="InterPro" id="IPR015813">
    <property type="entry name" value="Pyrv/PenolPyrv_kinase-like_dom"/>
</dbReference>
<dbReference type="GO" id="GO:0000287">
    <property type="term" value="F:magnesium ion binding"/>
    <property type="evidence" value="ECO:0007669"/>
    <property type="project" value="TreeGrafter"/>
</dbReference>
<reference evidence="11 12" key="1">
    <citation type="submission" date="2020-08" db="EMBL/GenBank/DDBJ databases">
        <title>Genomic Encyclopedia of Type Strains, Phase IV (KMG-IV): sequencing the most valuable type-strain genomes for metagenomic binning, comparative biology and taxonomic classification.</title>
        <authorList>
            <person name="Goeker M."/>
        </authorList>
    </citation>
    <scope>NUCLEOTIDE SEQUENCE [LARGE SCALE GENOMIC DNA]</scope>
    <source>
        <strain evidence="11 12">DSM 12252</strain>
    </source>
</reference>
<dbReference type="Pfam" id="PF02548">
    <property type="entry name" value="Pantoate_transf"/>
    <property type="match status" value="1"/>
</dbReference>
<dbReference type="NCBIfam" id="NF001452">
    <property type="entry name" value="PRK00311.1"/>
    <property type="match status" value="1"/>
</dbReference>
<comment type="catalytic activity">
    <reaction evidence="7">
        <text>(6R)-5,10-methylene-5,6,7,8-tetrahydrofolate + 3-methyl-2-oxobutanoate + H2O = 2-dehydropantoate + (6S)-5,6,7,8-tetrahydrofolate</text>
        <dbReference type="Rhea" id="RHEA:11824"/>
        <dbReference type="ChEBI" id="CHEBI:11561"/>
        <dbReference type="ChEBI" id="CHEBI:11851"/>
        <dbReference type="ChEBI" id="CHEBI:15377"/>
        <dbReference type="ChEBI" id="CHEBI:15636"/>
        <dbReference type="ChEBI" id="CHEBI:57453"/>
        <dbReference type="EC" id="2.1.2.11"/>
    </reaction>
</comment>
<feature type="binding site" evidence="7 10">
    <location>
        <position position="44"/>
    </location>
    <ligand>
        <name>Mg(2+)</name>
        <dbReference type="ChEBI" id="CHEBI:18420"/>
    </ligand>
</feature>
<feature type="binding site" evidence="7 9">
    <location>
        <begin position="44"/>
        <end position="45"/>
    </location>
    <ligand>
        <name>3-methyl-2-oxobutanoate</name>
        <dbReference type="ChEBI" id="CHEBI:11851"/>
    </ligand>
</feature>
<proteinExistence type="inferred from homology"/>
<accession>A0A7W7Y798</accession>
<evidence type="ECO:0000256" key="9">
    <source>
        <dbReference type="PIRSR" id="PIRSR000388-2"/>
    </source>
</evidence>
<comment type="function">
    <text evidence="6 7">Catalyzes the reversible reaction in which hydroxymethyl group from 5,10-methylenetetrahydrofolate is transferred onto alpha-ketoisovalerate to form ketopantoate.</text>
</comment>
<evidence type="ECO:0000256" key="2">
    <source>
        <dbReference type="ARBA" id="ARBA00008676"/>
    </source>
</evidence>
<dbReference type="AlphaFoldDB" id="A0A7W7Y798"/>
<evidence type="ECO:0000256" key="7">
    <source>
        <dbReference type="HAMAP-Rule" id="MF_00156"/>
    </source>
</evidence>
<dbReference type="GO" id="GO:0008168">
    <property type="term" value="F:methyltransferase activity"/>
    <property type="evidence" value="ECO:0007669"/>
    <property type="project" value="UniProtKB-KW"/>
</dbReference>
<dbReference type="PANTHER" id="PTHR20881">
    <property type="entry name" value="3-METHYL-2-OXOBUTANOATE HYDROXYMETHYLTRANSFERASE"/>
    <property type="match status" value="1"/>
</dbReference>
<dbReference type="GO" id="GO:0003864">
    <property type="term" value="F:3-methyl-2-oxobutanoate hydroxymethyltransferase activity"/>
    <property type="evidence" value="ECO:0007669"/>
    <property type="project" value="UniProtKB-UniRule"/>
</dbReference>
<dbReference type="GO" id="GO:0015940">
    <property type="term" value="P:pantothenate biosynthetic process"/>
    <property type="evidence" value="ECO:0007669"/>
    <property type="project" value="UniProtKB-UniRule"/>
</dbReference>
<evidence type="ECO:0000256" key="10">
    <source>
        <dbReference type="PIRSR" id="PIRSR000388-3"/>
    </source>
</evidence>
<evidence type="ECO:0000256" key="1">
    <source>
        <dbReference type="ARBA" id="ARBA00005033"/>
    </source>
</evidence>
<dbReference type="HAMAP" id="MF_00156">
    <property type="entry name" value="PanB"/>
    <property type="match status" value="1"/>
</dbReference>
<evidence type="ECO:0000256" key="4">
    <source>
        <dbReference type="ARBA" id="ARBA00022655"/>
    </source>
</evidence>
<dbReference type="UniPathway" id="UPA00028">
    <property type="reaction ID" value="UER00003"/>
</dbReference>
<evidence type="ECO:0000313" key="11">
    <source>
        <dbReference type="EMBL" id="MBB5030931.1"/>
    </source>
</evidence>
<dbReference type="EMBL" id="JACHIG010000001">
    <property type="protein sequence ID" value="MBB5030931.1"/>
    <property type="molecule type" value="Genomic_DNA"/>
</dbReference>
<evidence type="ECO:0000256" key="6">
    <source>
        <dbReference type="ARBA" id="ARBA00056497"/>
    </source>
</evidence>
<feature type="binding site" evidence="7 9">
    <location>
        <position position="111"/>
    </location>
    <ligand>
        <name>3-methyl-2-oxobutanoate</name>
        <dbReference type="ChEBI" id="CHEBI:11851"/>
    </ligand>
</feature>
<gene>
    <name evidence="7" type="primary">panB</name>
    <name evidence="11" type="ORF">HNQ65_000485</name>
</gene>
<dbReference type="InterPro" id="IPR040442">
    <property type="entry name" value="Pyrv_kinase-like_dom_sf"/>
</dbReference>
<feature type="binding site" evidence="7 10">
    <location>
        <position position="83"/>
    </location>
    <ligand>
        <name>Mg(2+)</name>
        <dbReference type="ChEBI" id="CHEBI:18420"/>
    </ligand>
</feature>
<feature type="active site" description="Proton acceptor" evidence="7 8">
    <location>
        <position position="180"/>
    </location>
</feature>
<dbReference type="NCBIfam" id="TIGR00222">
    <property type="entry name" value="panB"/>
    <property type="match status" value="1"/>
</dbReference>
<feature type="binding site" evidence="7 9">
    <location>
        <position position="83"/>
    </location>
    <ligand>
        <name>3-methyl-2-oxobutanoate</name>
        <dbReference type="ChEBI" id="CHEBI:11851"/>
    </ligand>
</feature>
<comment type="similarity">
    <text evidence="2 7">Belongs to the PanB family.</text>
</comment>
<feature type="binding site" evidence="7 10">
    <location>
        <position position="113"/>
    </location>
    <ligand>
        <name>Mg(2+)</name>
        <dbReference type="ChEBI" id="CHEBI:18420"/>
    </ligand>
</feature>
<dbReference type="EC" id="2.1.2.11" evidence="7"/>
<comment type="pathway">
    <text evidence="1 7">Cofactor biosynthesis; (R)-pantothenate biosynthesis; (R)-pantoate from 3-methyl-2-oxobutanoate: step 1/2.</text>
</comment>
<comment type="subunit">
    <text evidence="3 7">Homodecamer; pentamer of dimers.</text>
</comment>
<dbReference type="GO" id="GO:0005737">
    <property type="term" value="C:cytoplasm"/>
    <property type="evidence" value="ECO:0007669"/>
    <property type="project" value="UniProtKB-SubCell"/>
</dbReference>